<name>A0A6C0AEG5_9ZZZZ</name>
<protein>
    <submittedName>
        <fullName evidence="1">Uncharacterized protein</fullName>
    </submittedName>
</protein>
<accession>A0A6C0AEG5</accession>
<dbReference type="AlphaFoldDB" id="A0A6C0AEG5"/>
<reference evidence="1" key="1">
    <citation type="journal article" date="2020" name="Nature">
        <title>Giant virus diversity and host interactions through global metagenomics.</title>
        <authorList>
            <person name="Schulz F."/>
            <person name="Roux S."/>
            <person name="Paez-Espino D."/>
            <person name="Jungbluth S."/>
            <person name="Walsh D.A."/>
            <person name="Denef V.J."/>
            <person name="McMahon K.D."/>
            <person name="Konstantinidis K.T."/>
            <person name="Eloe-Fadrosh E.A."/>
            <person name="Kyrpides N.C."/>
            <person name="Woyke T."/>
        </authorList>
    </citation>
    <scope>NUCLEOTIDE SEQUENCE</scope>
    <source>
        <strain evidence="1">GVMAG-S-1021933-23</strain>
    </source>
</reference>
<dbReference type="EMBL" id="MN740593">
    <property type="protein sequence ID" value="QHS77833.1"/>
    <property type="molecule type" value="Genomic_DNA"/>
</dbReference>
<sequence length="125" mass="15072">MEIILKKNGDVPSTMDINFLKTLIKPYKFSFSVIKIHDEDIVEDSDQEFDEYQEKRQKVMKYLEGKDFESLKTLHLDVLKTYYEINDDIYRDLEDEDDEDNSKKMKRSLKLDTFLRKFIKQKTSN</sequence>
<proteinExistence type="predicted"/>
<organism evidence="1">
    <name type="scientific">viral metagenome</name>
    <dbReference type="NCBI Taxonomy" id="1070528"/>
    <lineage>
        <taxon>unclassified sequences</taxon>
        <taxon>metagenomes</taxon>
        <taxon>organismal metagenomes</taxon>
    </lineage>
</organism>
<evidence type="ECO:0000313" key="1">
    <source>
        <dbReference type="EMBL" id="QHS77833.1"/>
    </source>
</evidence>